<dbReference type="PANTHER" id="PTHR11205">
    <property type="entry name" value="RIBOSOMAL PROTEIN S7"/>
    <property type="match status" value="1"/>
</dbReference>
<feature type="domain" description="Small ribosomal subunit protein uS7" evidence="5">
    <location>
        <begin position="317"/>
        <end position="452"/>
    </location>
</feature>
<evidence type="ECO:0000259" key="5">
    <source>
        <dbReference type="Pfam" id="PF00177"/>
    </source>
</evidence>
<keyword evidence="3" id="KW-0687">Ribonucleoprotein</keyword>
<dbReference type="STRING" id="675824.A0A1E3Q920"/>
<reference evidence="6 7" key="1">
    <citation type="journal article" date="2016" name="Proc. Natl. Acad. Sci. U.S.A.">
        <title>Comparative genomics of biotechnologically important yeasts.</title>
        <authorList>
            <person name="Riley R."/>
            <person name="Haridas S."/>
            <person name="Wolfe K.H."/>
            <person name="Lopes M.R."/>
            <person name="Hittinger C.T."/>
            <person name="Goeker M."/>
            <person name="Salamov A.A."/>
            <person name="Wisecaver J.H."/>
            <person name="Long T.M."/>
            <person name="Calvey C.H."/>
            <person name="Aerts A.L."/>
            <person name="Barry K.W."/>
            <person name="Choi C."/>
            <person name="Clum A."/>
            <person name="Coughlan A.Y."/>
            <person name="Deshpande S."/>
            <person name="Douglass A.P."/>
            <person name="Hanson S.J."/>
            <person name="Klenk H.-P."/>
            <person name="LaButti K.M."/>
            <person name="Lapidus A."/>
            <person name="Lindquist E.A."/>
            <person name="Lipzen A.M."/>
            <person name="Meier-Kolthoff J.P."/>
            <person name="Ohm R.A."/>
            <person name="Otillar R.P."/>
            <person name="Pangilinan J.L."/>
            <person name="Peng Y."/>
            <person name="Rokas A."/>
            <person name="Rosa C.A."/>
            <person name="Scheuner C."/>
            <person name="Sibirny A.A."/>
            <person name="Slot J.C."/>
            <person name="Stielow J.B."/>
            <person name="Sun H."/>
            <person name="Kurtzman C.P."/>
            <person name="Blackwell M."/>
            <person name="Grigoriev I.V."/>
            <person name="Jeffries T.W."/>
        </authorList>
    </citation>
    <scope>NUCLEOTIDE SEQUENCE [LARGE SCALE GENOMIC DNA]</scope>
    <source>
        <strain evidence="6 7">NRRL Y-11557</strain>
    </source>
</reference>
<dbReference type="InterPro" id="IPR036823">
    <property type="entry name" value="Ribosomal_uS7_dom_sf"/>
</dbReference>
<dbReference type="GO" id="GO:1990904">
    <property type="term" value="C:ribonucleoprotein complex"/>
    <property type="evidence" value="ECO:0007669"/>
    <property type="project" value="UniProtKB-KW"/>
</dbReference>
<dbReference type="SUPFAM" id="SSF47973">
    <property type="entry name" value="Ribosomal protein S7"/>
    <property type="match status" value="1"/>
</dbReference>
<feature type="region of interest" description="Disordered" evidence="4">
    <location>
        <begin position="212"/>
        <end position="232"/>
    </location>
</feature>
<dbReference type="InterPro" id="IPR000235">
    <property type="entry name" value="Ribosomal_uS7"/>
</dbReference>
<evidence type="ECO:0000256" key="4">
    <source>
        <dbReference type="SAM" id="MobiDB-lite"/>
    </source>
</evidence>
<proteinExistence type="inferred from homology"/>
<dbReference type="Gene3D" id="1.10.455.10">
    <property type="entry name" value="Ribosomal protein S7 domain"/>
    <property type="match status" value="1"/>
</dbReference>
<feature type="region of interest" description="Disordered" evidence="4">
    <location>
        <begin position="70"/>
        <end position="103"/>
    </location>
</feature>
<evidence type="ECO:0000256" key="1">
    <source>
        <dbReference type="ARBA" id="ARBA00007151"/>
    </source>
</evidence>
<name>A0A1E3Q920_LIPST</name>
<dbReference type="GO" id="GO:0005840">
    <property type="term" value="C:ribosome"/>
    <property type="evidence" value="ECO:0007669"/>
    <property type="project" value="UniProtKB-KW"/>
</dbReference>
<protein>
    <recommendedName>
        <fullName evidence="5">Small ribosomal subunit protein uS7 domain-containing protein</fullName>
    </recommendedName>
</protein>
<dbReference type="Proteomes" id="UP000094385">
    <property type="component" value="Unassembled WGS sequence"/>
</dbReference>
<evidence type="ECO:0000313" key="7">
    <source>
        <dbReference type="Proteomes" id="UP000094385"/>
    </source>
</evidence>
<keyword evidence="7" id="KW-1185">Reference proteome</keyword>
<dbReference type="InterPro" id="IPR023798">
    <property type="entry name" value="Ribosomal_uS7_dom"/>
</dbReference>
<sequence length="458" mass="50812">MYSARRTAMARILVSTRTGMSKRCVYSRIMGHLMASNLTSNASFKNLNRRTTFLRHIRISQPVRFFTSTHAIRNSESKDEGLEKPPTSTVTMKERSPEVEQGTPVGEVLARDIEAVASAPVMNEEDGPLNGAVLQGQEQPSEKPVEGQYTKEGIEQIEDLAIAKAEQQGTPVGEILKRDSKAAEEAPEIVKEEVNEIAPEASLCESEMIGANKDSEEGSLEDAKSSKPVSPTKEPVLAGLASHLINLRFSGLSLEEYIQRTGAEELSLIRDDVLAKKQRLAEVETEAAERKSPNEPFAHDPHWQAVQARKAKEFVLPGNEDPIVSHLVNLIMRDGRKQRAQRIVAEAFVIVRMRLRDDPVKVLRHVVEKTMPLVKIKKVKSGAKSFSVPKALTARQRHRKALDWILEEAEKRPSPSFGVRLGDALVAVRHAVDTGAALEKKNAIHKIAIENRAYITRS</sequence>
<feature type="compositionally biased region" description="Basic and acidic residues" evidence="4">
    <location>
        <begin position="213"/>
        <end position="225"/>
    </location>
</feature>
<gene>
    <name evidence="6" type="ORF">LIPSTDRAFT_69776</name>
</gene>
<dbReference type="EMBL" id="KV454292">
    <property type="protein sequence ID" value="ODQ74205.1"/>
    <property type="molecule type" value="Genomic_DNA"/>
</dbReference>
<dbReference type="Pfam" id="PF00177">
    <property type="entry name" value="Ribosomal_S7"/>
    <property type="match status" value="1"/>
</dbReference>
<dbReference type="GO" id="GO:0006412">
    <property type="term" value="P:translation"/>
    <property type="evidence" value="ECO:0007669"/>
    <property type="project" value="InterPro"/>
</dbReference>
<evidence type="ECO:0000313" key="6">
    <source>
        <dbReference type="EMBL" id="ODQ74205.1"/>
    </source>
</evidence>
<organism evidence="6 7">
    <name type="scientific">Lipomyces starkeyi NRRL Y-11557</name>
    <dbReference type="NCBI Taxonomy" id="675824"/>
    <lineage>
        <taxon>Eukaryota</taxon>
        <taxon>Fungi</taxon>
        <taxon>Dikarya</taxon>
        <taxon>Ascomycota</taxon>
        <taxon>Saccharomycotina</taxon>
        <taxon>Lipomycetes</taxon>
        <taxon>Lipomycetales</taxon>
        <taxon>Lipomycetaceae</taxon>
        <taxon>Lipomyces</taxon>
    </lineage>
</organism>
<keyword evidence="2" id="KW-0689">Ribosomal protein</keyword>
<accession>A0A1E3Q920</accession>
<dbReference type="AlphaFoldDB" id="A0A1E3Q920"/>
<evidence type="ECO:0000256" key="3">
    <source>
        <dbReference type="ARBA" id="ARBA00023274"/>
    </source>
</evidence>
<feature type="compositionally biased region" description="Basic and acidic residues" evidence="4">
    <location>
        <begin position="73"/>
        <end position="83"/>
    </location>
</feature>
<comment type="similarity">
    <text evidence="1">Belongs to the universal ribosomal protein uS7 family.</text>
</comment>
<dbReference type="OrthoDB" id="9972728at2759"/>
<evidence type="ECO:0000256" key="2">
    <source>
        <dbReference type="ARBA" id="ARBA00022980"/>
    </source>
</evidence>